<protein>
    <submittedName>
        <fullName evidence="9">Major facilitator superfamily transporter</fullName>
    </submittedName>
</protein>
<dbReference type="OrthoDB" id="5667at2759"/>
<evidence type="ECO:0000256" key="4">
    <source>
        <dbReference type="ARBA" id="ARBA00022692"/>
    </source>
</evidence>
<feature type="transmembrane region" description="Helical" evidence="7">
    <location>
        <begin position="109"/>
        <end position="136"/>
    </location>
</feature>
<feature type="transmembrane region" description="Helical" evidence="7">
    <location>
        <begin position="342"/>
        <end position="361"/>
    </location>
</feature>
<dbReference type="Pfam" id="PF07690">
    <property type="entry name" value="MFS_1"/>
    <property type="match status" value="1"/>
</dbReference>
<dbReference type="AlphaFoldDB" id="A0A9P4SJX7"/>
<keyword evidence="5 7" id="KW-1133">Transmembrane helix</keyword>
<dbReference type="SUPFAM" id="SSF103473">
    <property type="entry name" value="MFS general substrate transporter"/>
    <property type="match status" value="1"/>
</dbReference>
<feature type="transmembrane region" description="Helical" evidence="7">
    <location>
        <begin position="216"/>
        <end position="240"/>
    </location>
</feature>
<evidence type="ECO:0000313" key="9">
    <source>
        <dbReference type="EMBL" id="KAF2843200.1"/>
    </source>
</evidence>
<keyword evidence="10" id="KW-1185">Reference proteome</keyword>
<proteinExistence type="inferred from homology"/>
<reference evidence="9" key="1">
    <citation type="journal article" date="2020" name="Stud. Mycol.">
        <title>101 Dothideomycetes genomes: a test case for predicting lifestyles and emergence of pathogens.</title>
        <authorList>
            <person name="Haridas S."/>
            <person name="Albert R."/>
            <person name="Binder M."/>
            <person name="Bloem J."/>
            <person name="Labutti K."/>
            <person name="Salamov A."/>
            <person name="Andreopoulos B."/>
            <person name="Baker S."/>
            <person name="Barry K."/>
            <person name="Bills G."/>
            <person name="Bluhm B."/>
            <person name="Cannon C."/>
            <person name="Castanera R."/>
            <person name="Culley D."/>
            <person name="Daum C."/>
            <person name="Ezra D."/>
            <person name="Gonzalez J."/>
            <person name="Henrissat B."/>
            <person name="Kuo A."/>
            <person name="Liang C."/>
            <person name="Lipzen A."/>
            <person name="Lutzoni F."/>
            <person name="Magnuson J."/>
            <person name="Mondo S."/>
            <person name="Nolan M."/>
            <person name="Ohm R."/>
            <person name="Pangilinan J."/>
            <person name="Park H.-J."/>
            <person name="Ramirez L."/>
            <person name="Alfaro M."/>
            <person name="Sun H."/>
            <person name="Tritt A."/>
            <person name="Yoshinaga Y."/>
            <person name="Zwiers L.-H."/>
            <person name="Turgeon B."/>
            <person name="Goodwin S."/>
            <person name="Spatafora J."/>
            <person name="Crous P."/>
            <person name="Grigoriev I."/>
        </authorList>
    </citation>
    <scope>NUCLEOTIDE SEQUENCE</scope>
    <source>
        <strain evidence="9">CBS 101060</strain>
    </source>
</reference>
<dbReference type="PROSITE" id="PS50850">
    <property type="entry name" value="MFS"/>
    <property type="match status" value="1"/>
</dbReference>
<evidence type="ECO:0000259" key="8">
    <source>
        <dbReference type="PROSITE" id="PS50850"/>
    </source>
</evidence>
<dbReference type="InterPro" id="IPR050327">
    <property type="entry name" value="Proton-linked_MCT"/>
</dbReference>
<dbReference type="PANTHER" id="PTHR11360:SF224">
    <property type="entry name" value="MAJOR FACILITATOR SUPERFAMILY (MFS) PROFILE DOMAIN-CONTAINING PROTEIN-RELATED"/>
    <property type="match status" value="1"/>
</dbReference>
<evidence type="ECO:0000313" key="10">
    <source>
        <dbReference type="Proteomes" id="UP000799429"/>
    </source>
</evidence>
<keyword evidence="3" id="KW-0813">Transport</keyword>
<feature type="transmembrane region" description="Helical" evidence="7">
    <location>
        <begin position="373"/>
        <end position="395"/>
    </location>
</feature>
<dbReference type="Proteomes" id="UP000799429">
    <property type="component" value="Unassembled WGS sequence"/>
</dbReference>
<dbReference type="InterPro" id="IPR036259">
    <property type="entry name" value="MFS_trans_sf"/>
</dbReference>
<accession>A0A9P4SJX7</accession>
<feature type="transmembrane region" description="Helical" evidence="7">
    <location>
        <begin position="307"/>
        <end position="330"/>
    </location>
</feature>
<dbReference type="Gene3D" id="1.20.1250.20">
    <property type="entry name" value="MFS general substrate transporter like domains"/>
    <property type="match status" value="2"/>
</dbReference>
<dbReference type="InterPro" id="IPR011701">
    <property type="entry name" value="MFS"/>
</dbReference>
<feature type="transmembrane region" description="Helical" evidence="7">
    <location>
        <begin position="177"/>
        <end position="196"/>
    </location>
</feature>
<feature type="transmembrane region" description="Helical" evidence="7">
    <location>
        <begin position="12"/>
        <end position="33"/>
    </location>
</feature>
<dbReference type="InterPro" id="IPR020846">
    <property type="entry name" value="MFS_dom"/>
</dbReference>
<feature type="transmembrane region" description="Helical" evidence="7">
    <location>
        <begin position="283"/>
        <end position="301"/>
    </location>
</feature>
<keyword evidence="4 7" id="KW-0812">Transmembrane</keyword>
<feature type="domain" description="Major facilitator superfamily (MFS) profile" evidence="8">
    <location>
        <begin position="13"/>
        <end position="404"/>
    </location>
</feature>
<feature type="transmembrane region" description="Helical" evidence="7">
    <location>
        <begin position="82"/>
        <end position="102"/>
    </location>
</feature>
<name>A0A9P4SJX7_9PEZI</name>
<evidence type="ECO:0000256" key="6">
    <source>
        <dbReference type="ARBA" id="ARBA00023136"/>
    </source>
</evidence>
<evidence type="ECO:0000256" key="1">
    <source>
        <dbReference type="ARBA" id="ARBA00004141"/>
    </source>
</evidence>
<organism evidence="9 10">
    <name type="scientific">Patellaria atrata CBS 101060</name>
    <dbReference type="NCBI Taxonomy" id="1346257"/>
    <lineage>
        <taxon>Eukaryota</taxon>
        <taxon>Fungi</taxon>
        <taxon>Dikarya</taxon>
        <taxon>Ascomycota</taxon>
        <taxon>Pezizomycotina</taxon>
        <taxon>Dothideomycetes</taxon>
        <taxon>Dothideomycetes incertae sedis</taxon>
        <taxon>Patellariales</taxon>
        <taxon>Patellariaceae</taxon>
        <taxon>Patellaria</taxon>
    </lineage>
</organism>
<feature type="transmembrane region" description="Helical" evidence="7">
    <location>
        <begin position="54"/>
        <end position="76"/>
    </location>
</feature>
<evidence type="ECO:0000256" key="5">
    <source>
        <dbReference type="ARBA" id="ARBA00022989"/>
    </source>
</evidence>
<dbReference type="GO" id="GO:0022857">
    <property type="term" value="F:transmembrane transporter activity"/>
    <property type="evidence" value="ECO:0007669"/>
    <property type="project" value="InterPro"/>
</dbReference>
<evidence type="ECO:0000256" key="3">
    <source>
        <dbReference type="ARBA" id="ARBA00022448"/>
    </source>
</evidence>
<dbReference type="PANTHER" id="PTHR11360">
    <property type="entry name" value="MONOCARBOXYLATE TRANSPORTER"/>
    <property type="match status" value="1"/>
</dbReference>
<evidence type="ECO:0000256" key="7">
    <source>
        <dbReference type="SAM" id="Phobius"/>
    </source>
</evidence>
<evidence type="ECO:0000256" key="2">
    <source>
        <dbReference type="ARBA" id="ARBA00006727"/>
    </source>
</evidence>
<keyword evidence="6 7" id="KW-0472">Membrane</keyword>
<dbReference type="EMBL" id="MU006089">
    <property type="protein sequence ID" value="KAF2843200.1"/>
    <property type="molecule type" value="Genomic_DNA"/>
</dbReference>
<feature type="transmembrane region" description="Helical" evidence="7">
    <location>
        <begin position="142"/>
        <end position="165"/>
    </location>
</feature>
<gene>
    <name evidence="9" type="ORF">M501DRAFT_926051</name>
</gene>
<comment type="caution">
    <text evidence="9">The sequence shown here is derived from an EMBL/GenBank/DDBJ whole genome shotgun (WGS) entry which is preliminary data.</text>
</comment>
<comment type="subcellular location">
    <subcellularLocation>
        <location evidence="1">Membrane</location>
        <topology evidence="1">Multi-pass membrane protein</topology>
    </subcellularLocation>
</comment>
<comment type="similarity">
    <text evidence="2">Belongs to the major facilitator superfamily. Monocarboxylate porter (TC 2.A.1.13) family.</text>
</comment>
<dbReference type="CDD" id="cd17352">
    <property type="entry name" value="MFS_MCT_SLC16"/>
    <property type="match status" value="1"/>
</dbReference>
<dbReference type="GO" id="GO:0016020">
    <property type="term" value="C:membrane"/>
    <property type="evidence" value="ECO:0007669"/>
    <property type="project" value="UniProtKB-SubCell"/>
</dbReference>
<sequence>MDPSSFPDGGRQAWTAVAGSSALLFVSFGWINCVGLFQEYYQTHQLKEYTESQIAWIPSLQVFFMLFGGPFVGKIFDDYGPRYILIVGSFLHVFGLMMTSICKEYYQFLLAQAVCSAIGASMAFYPGFACVGTWFFHKRGAAMGLVAAGSSLGGVIFPIMVINLLPKVGFGWTMRICAFLILGMLIFANFTVTSRIPPTRRPFSVMAFLRPLREPVFLTLTLAVFFFFWGMFTPLTFIVVHARKHGMSTSMAQYLVTILNGASIIGRTVPNVIADKVGRFNTMIVMAFFTSVLILGLWLPATGNVPIILFAVFFGIGSGAGIGLTPVLCAQISPVKDIGVRSGAIFALASFAALSGSPISGEIISDSNGSLKWAIVYAGVSCAIGSAFFVLARVLTAGFKWTKA</sequence>